<comment type="caution">
    <text evidence="2">The sequence shown here is derived from an EMBL/GenBank/DDBJ whole genome shotgun (WGS) entry which is preliminary data.</text>
</comment>
<gene>
    <name evidence="2" type="ORF">SKAU_G00188440</name>
</gene>
<protein>
    <submittedName>
        <fullName evidence="2">Uncharacterized protein</fullName>
    </submittedName>
</protein>
<dbReference type="AlphaFoldDB" id="A0A9Q1IX64"/>
<evidence type="ECO:0000313" key="2">
    <source>
        <dbReference type="EMBL" id="KAJ8356050.1"/>
    </source>
</evidence>
<name>A0A9Q1IX64_SYNKA</name>
<feature type="region of interest" description="Disordered" evidence="1">
    <location>
        <begin position="1"/>
        <end position="57"/>
    </location>
</feature>
<accession>A0A9Q1IX64</accession>
<keyword evidence="3" id="KW-1185">Reference proteome</keyword>
<organism evidence="2 3">
    <name type="scientific">Synaphobranchus kaupii</name>
    <name type="common">Kaup's arrowtooth eel</name>
    <dbReference type="NCBI Taxonomy" id="118154"/>
    <lineage>
        <taxon>Eukaryota</taxon>
        <taxon>Metazoa</taxon>
        <taxon>Chordata</taxon>
        <taxon>Craniata</taxon>
        <taxon>Vertebrata</taxon>
        <taxon>Euteleostomi</taxon>
        <taxon>Actinopterygii</taxon>
        <taxon>Neopterygii</taxon>
        <taxon>Teleostei</taxon>
        <taxon>Anguilliformes</taxon>
        <taxon>Synaphobranchidae</taxon>
        <taxon>Synaphobranchus</taxon>
    </lineage>
</organism>
<evidence type="ECO:0000313" key="3">
    <source>
        <dbReference type="Proteomes" id="UP001152622"/>
    </source>
</evidence>
<feature type="compositionally biased region" description="Basic and acidic residues" evidence="1">
    <location>
        <begin position="19"/>
        <end position="34"/>
    </location>
</feature>
<dbReference type="EMBL" id="JAINUF010000006">
    <property type="protein sequence ID" value="KAJ8356050.1"/>
    <property type="molecule type" value="Genomic_DNA"/>
</dbReference>
<evidence type="ECO:0000256" key="1">
    <source>
        <dbReference type="SAM" id="MobiDB-lite"/>
    </source>
</evidence>
<dbReference type="Proteomes" id="UP001152622">
    <property type="component" value="Chromosome 6"/>
</dbReference>
<reference evidence="2" key="1">
    <citation type="journal article" date="2023" name="Science">
        <title>Genome structures resolve the early diversification of teleost fishes.</title>
        <authorList>
            <person name="Parey E."/>
            <person name="Louis A."/>
            <person name="Montfort J."/>
            <person name="Bouchez O."/>
            <person name="Roques C."/>
            <person name="Iampietro C."/>
            <person name="Lluch J."/>
            <person name="Castinel A."/>
            <person name="Donnadieu C."/>
            <person name="Desvignes T."/>
            <person name="Floi Bucao C."/>
            <person name="Jouanno E."/>
            <person name="Wen M."/>
            <person name="Mejri S."/>
            <person name="Dirks R."/>
            <person name="Jansen H."/>
            <person name="Henkel C."/>
            <person name="Chen W.J."/>
            <person name="Zahm M."/>
            <person name="Cabau C."/>
            <person name="Klopp C."/>
            <person name="Thompson A.W."/>
            <person name="Robinson-Rechavi M."/>
            <person name="Braasch I."/>
            <person name="Lecointre G."/>
            <person name="Bobe J."/>
            <person name="Postlethwait J.H."/>
            <person name="Berthelot C."/>
            <person name="Roest Crollius H."/>
            <person name="Guiguen Y."/>
        </authorList>
    </citation>
    <scope>NUCLEOTIDE SEQUENCE</scope>
    <source>
        <strain evidence="2">WJC10195</strain>
    </source>
</reference>
<proteinExistence type="predicted"/>
<sequence length="79" mass="8803">MVKPGPEQGVKYPPVSRALHCDEDRRDGPPEHRLARTKRRASARRASAEQTVEKGVAGTTPAFIMRYRGRSGGLDCQRE</sequence>